<dbReference type="InterPro" id="IPR009057">
    <property type="entry name" value="Homeodomain-like_sf"/>
</dbReference>
<proteinExistence type="predicted"/>
<evidence type="ECO:0000256" key="1">
    <source>
        <dbReference type="ARBA" id="ARBA00023015"/>
    </source>
</evidence>
<dbReference type="GO" id="GO:1901135">
    <property type="term" value="P:carbohydrate derivative metabolic process"/>
    <property type="evidence" value="ECO:0007669"/>
    <property type="project" value="InterPro"/>
</dbReference>
<evidence type="ECO:0000313" key="6">
    <source>
        <dbReference type="EMBL" id="RAV20621.1"/>
    </source>
</evidence>
<reference evidence="6 7" key="1">
    <citation type="journal article" date="2009" name="Int. J. Syst. Evol. Microbiol.">
        <title>Paenibacillus contaminans sp. nov., isolated from a contaminated laboratory plate.</title>
        <authorList>
            <person name="Chou J.H."/>
            <person name="Lee J.H."/>
            <person name="Lin M.C."/>
            <person name="Chang P.S."/>
            <person name="Arun A.B."/>
            <person name="Young C.C."/>
            <person name="Chen W.M."/>
        </authorList>
    </citation>
    <scope>NUCLEOTIDE SEQUENCE [LARGE SCALE GENOMIC DNA]</scope>
    <source>
        <strain evidence="6 7">CKOBP-6</strain>
    </source>
</reference>
<gene>
    <name evidence="6" type="ORF">DQG23_13990</name>
</gene>
<dbReference type="Pfam" id="PF01380">
    <property type="entry name" value="SIS"/>
    <property type="match status" value="1"/>
</dbReference>
<keyword evidence="7" id="KW-1185">Reference proteome</keyword>
<dbReference type="GO" id="GO:0097367">
    <property type="term" value="F:carbohydrate derivative binding"/>
    <property type="evidence" value="ECO:0007669"/>
    <property type="project" value="InterPro"/>
</dbReference>
<sequence>MQSMLKAIREQSSSFNKKELELAEFIAANPHSVVRMSITELAEQSHTSPATISRFCKTFHFSGFADFKMKLAADLAQPPVEMTYQDIVAGNPLNEIIAAIEKNHIRSIMDTTHLLDYRQLQLALLALRSARQIDLYGVATSGIVAHDFYQKLVRIGKRASIFSDSHMQVTSASTLKEGDVAVGISYSGETPETIDALRCAKENGATTISLTKYGSTTLAGISDVQLFTSSLEEGVRRGDMASRIAQLHVIDILFTGMVSEHFDEYVPRLEHSFQMVKKYRKEKGR</sequence>
<dbReference type="InterPro" id="IPR036388">
    <property type="entry name" value="WH-like_DNA-bd_sf"/>
</dbReference>
<dbReference type="Pfam" id="PF01418">
    <property type="entry name" value="HTH_6"/>
    <property type="match status" value="1"/>
</dbReference>
<dbReference type="SUPFAM" id="SSF46689">
    <property type="entry name" value="Homeodomain-like"/>
    <property type="match status" value="1"/>
</dbReference>
<dbReference type="InterPro" id="IPR000281">
    <property type="entry name" value="HTH_RpiR"/>
</dbReference>
<dbReference type="Proteomes" id="UP000250369">
    <property type="component" value="Unassembled WGS sequence"/>
</dbReference>
<dbReference type="InterPro" id="IPR001347">
    <property type="entry name" value="SIS_dom"/>
</dbReference>
<dbReference type="PROSITE" id="PS51071">
    <property type="entry name" value="HTH_RPIR"/>
    <property type="match status" value="1"/>
</dbReference>
<feature type="domain" description="HTH rpiR-type" evidence="4">
    <location>
        <begin position="2"/>
        <end position="78"/>
    </location>
</feature>
<dbReference type="Gene3D" id="1.10.10.10">
    <property type="entry name" value="Winged helix-like DNA-binding domain superfamily/Winged helix DNA-binding domain"/>
    <property type="match status" value="1"/>
</dbReference>
<evidence type="ECO:0000313" key="7">
    <source>
        <dbReference type="Proteomes" id="UP000250369"/>
    </source>
</evidence>
<evidence type="ECO:0000256" key="2">
    <source>
        <dbReference type="ARBA" id="ARBA00023125"/>
    </source>
</evidence>
<dbReference type="EMBL" id="QMFB01000007">
    <property type="protein sequence ID" value="RAV20621.1"/>
    <property type="molecule type" value="Genomic_DNA"/>
</dbReference>
<dbReference type="PROSITE" id="PS51464">
    <property type="entry name" value="SIS"/>
    <property type="match status" value="1"/>
</dbReference>
<dbReference type="InterPro" id="IPR035472">
    <property type="entry name" value="RpiR-like_SIS"/>
</dbReference>
<feature type="domain" description="SIS" evidence="5">
    <location>
        <begin position="123"/>
        <end position="263"/>
    </location>
</feature>
<dbReference type="InterPro" id="IPR047640">
    <property type="entry name" value="RpiR-like"/>
</dbReference>
<dbReference type="Gene3D" id="3.40.50.10490">
    <property type="entry name" value="Glucose-6-phosphate isomerase like protein, domain 1"/>
    <property type="match status" value="1"/>
</dbReference>
<dbReference type="RefSeq" id="WP_113031479.1">
    <property type="nucleotide sequence ID" value="NZ_QMFB01000007.1"/>
</dbReference>
<dbReference type="AlphaFoldDB" id="A0A329ML26"/>
<dbReference type="GO" id="GO:0003700">
    <property type="term" value="F:DNA-binding transcription factor activity"/>
    <property type="evidence" value="ECO:0007669"/>
    <property type="project" value="InterPro"/>
</dbReference>
<dbReference type="SUPFAM" id="SSF53697">
    <property type="entry name" value="SIS domain"/>
    <property type="match status" value="1"/>
</dbReference>
<keyword evidence="2" id="KW-0238">DNA-binding</keyword>
<evidence type="ECO:0000259" key="5">
    <source>
        <dbReference type="PROSITE" id="PS51464"/>
    </source>
</evidence>
<dbReference type="GO" id="GO:0003677">
    <property type="term" value="F:DNA binding"/>
    <property type="evidence" value="ECO:0007669"/>
    <property type="project" value="UniProtKB-KW"/>
</dbReference>
<dbReference type="PANTHER" id="PTHR30514:SF1">
    <property type="entry name" value="HTH-TYPE TRANSCRIPTIONAL REGULATOR HEXR-RELATED"/>
    <property type="match status" value="1"/>
</dbReference>
<dbReference type="InterPro" id="IPR046348">
    <property type="entry name" value="SIS_dom_sf"/>
</dbReference>
<dbReference type="CDD" id="cd05013">
    <property type="entry name" value="SIS_RpiR"/>
    <property type="match status" value="1"/>
</dbReference>
<comment type="caution">
    <text evidence="6">The sequence shown here is derived from an EMBL/GenBank/DDBJ whole genome shotgun (WGS) entry which is preliminary data.</text>
</comment>
<evidence type="ECO:0000259" key="4">
    <source>
        <dbReference type="PROSITE" id="PS51071"/>
    </source>
</evidence>
<protein>
    <submittedName>
        <fullName evidence="6">Transcriptional regulator</fullName>
    </submittedName>
</protein>
<dbReference type="PANTHER" id="PTHR30514">
    <property type="entry name" value="GLUCOKINASE"/>
    <property type="match status" value="1"/>
</dbReference>
<accession>A0A329ML26</accession>
<keyword evidence="3" id="KW-0804">Transcription</keyword>
<organism evidence="6 7">
    <name type="scientific">Paenibacillus contaminans</name>
    <dbReference type="NCBI Taxonomy" id="450362"/>
    <lineage>
        <taxon>Bacteria</taxon>
        <taxon>Bacillati</taxon>
        <taxon>Bacillota</taxon>
        <taxon>Bacilli</taxon>
        <taxon>Bacillales</taxon>
        <taxon>Paenibacillaceae</taxon>
        <taxon>Paenibacillus</taxon>
    </lineage>
</organism>
<dbReference type="OrthoDB" id="370421at2"/>
<keyword evidence="1" id="KW-0805">Transcription regulation</keyword>
<evidence type="ECO:0000256" key="3">
    <source>
        <dbReference type="ARBA" id="ARBA00023163"/>
    </source>
</evidence>
<name>A0A329ML26_9BACL</name>